<keyword evidence="3" id="KW-0963">Cytoplasm</keyword>
<dbReference type="Proteomes" id="UP000192997">
    <property type="component" value="Unassembled WGS sequence"/>
</dbReference>
<comment type="subcellular location">
    <subcellularLocation>
        <location evidence="3">Cytoplasm</location>
    </subcellularLocation>
</comment>
<dbReference type="PANTHER" id="PTHR47363">
    <property type="entry name" value="GLUCOKINASE"/>
    <property type="match status" value="1"/>
</dbReference>
<comment type="caution">
    <text evidence="5">The sequence shown here is derived from an EMBL/GenBank/DDBJ whole genome shotgun (WGS) entry which is preliminary data.</text>
</comment>
<dbReference type="Gene3D" id="3.40.367.20">
    <property type="match status" value="1"/>
</dbReference>
<keyword evidence="3" id="KW-0067">ATP-binding</keyword>
<dbReference type="GO" id="GO:0004340">
    <property type="term" value="F:glucokinase activity"/>
    <property type="evidence" value="ECO:0007669"/>
    <property type="project" value="UniProtKB-UniRule"/>
</dbReference>
<dbReference type="AlphaFoldDB" id="A0A1X4G7I5"/>
<dbReference type="NCBIfam" id="NF001415">
    <property type="entry name" value="PRK00292.1-2"/>
    <property type="match status" value="1"/>
</dbReference>
<dbReference type="GO" id="GO:0005737">
    <property type="term" value="C:cytoplasm"/>
    <property type="evidence" value="ECO:0007669"/>
    <property type="project" value="UniProtKB-SubCell"/>
</dbReference>
<accession>A0A1X4G7I5</accession>
<dbReference type="EMBL" id="NBYN01000042">
    <property type="protein sequence ID" value="OSO90982.1"/>
    <property type="molecule type" value="Genomic_DNA"/>
</dbReference>
<name>A0A1X4G7I5_9CYAN</name>
<keyword evidence="3" id="KW-0324">Glycolysis</keyword>
<feature type="binding site" evidence="3">
    <location>
        <begin position="6"/>
        <end position="11"/>
    </location>
    <ligand>
        <name>ATP</name>
        <dbReference type="ChEBI" id="CHEBI:30616"/>
    </ligand>
</feature>
<dbReference type="GO" id="GO:0005524">
    <property type="term" value="F:ATP binding"/>
    <property type="evidence" value="ECO:0007669"/>
    <property type="project" value="UniProtKB-UniRule"/>
</dbReference>
<sequence>MQLLAGDIGGTGTRLRLVEFSPSLGLRTLYEDNYRSADFDDLLPIVIRFLEAGQTSTGTIFDPETACFAIAGPVVNNQVQLTNLPWFLDGEILSRELGIRTVSLINDFAAVGYGILGLQSQDLITLQDVPPQPGAPIGVIGAGTGLGEAFLIQQGENYQVFATEGGHGDFAPRNELEFKLLQYILNKHGIARSSIERVVSGLGIISIYQFLRDTTGEAESPEIAQVVRNWENGQGGSDPAATIGTAALNNSDRLSIETMRIFVSCYGAEAHNFALKLLPYGGLYIAGGIAPRNLPLMQNGNFIQNFVEGGTMTSLLQNIPVHIIVNEQVGLIGAALFASRL</sequence>
<dbReference type="GO" id="GO:0005536">
    <property type="term" value="F:D-glucose binding"/>
    <property type="evidence" value="ECO:0007669"/>
    <property type="project" value="InterPro"/>
</dbReference>
<dbReference type="CDD" id="cd24008">
    <property type="entry name" value="ASKHA_NBD_GLK"/>
    <property type="match status" value="1"/>
</dbReference>
<comment type="catalytic activity">
    <reaction evidence="3">
        <text>D-glucose + ATP = D-glucose 6-phosphate + ADP + H(+)</text>
        <dbReference type="Rhea" id="RHEA:17825"/>
        <dbReference type="ChEBI" id="CHEBI:4167"/>
        <dbReference type="ChEBI" id="CHEBI:15378"/>
        <dbReference type="ChEBI" id="CHEBI:30616"/>
        <dbReference type="ChEBI" id="CHEBI:61548"/>
        <dbReference type="ChEBI" id="CHEBI:456216"/>
        <dbReference type="EC" id="2.7.1.2"/>
    </reaction>
</comment>
<proteinExistence type="inferred from homology"/>
<gene>
    <name evidence="3" type="primary">glk</name>
    <name evidence="5" type="ORF">B7O87_08755</name>
</gene>
<dbReference type="PANTHER" id="PTHR47363:SF1">
    <property type="entry name" value="GLUCOKINASE"/>
    <property type="match status" value="1"/>
</dbReference>
<dbReference type="GO" id="GO:0006096">
    <property type="term" value="P:glycolytic process"/>
    <property type="evidence" value="ECO:0007669"/>
    <property type="project" value="UniProtKB-UniRule"/>
</dbReference>
<dbReference type="SUPFAM" id="SSF53067">
    <property type="entry name" value="Actin-like ATPase domain"/>
    <property type="match status" value="1"/>
</dbReference>
<dbReference type="InterPro" id="IPR003836">
    <property type="entry name" value="Glucokinase"/>
</dbReference>
<protein>
    <recommendedName>
        <fullName evidence="3">Glucokinase</fullName>
        <ecNumber evidence="3">2.7.1.2</ecNumber>
    </recommendedName>
    <alternativeName>
        <fullName evidence="3">Glucose kinase</fullName>
    </alternativeName>
</protein>
<dbReference type="EC" id="2.7.1.2" evidence="3"/>
<evidence type="ECO:0000256" key="2">
    <source>
        <dbReference type="ARBA" id="ARBA00022777"/>
    </source>
</evidence>
<keyword evidence="2 3" id="KW-0418">Kinase</keyword>
<evidence type="ECO:0000313" key="5">
    <source>
        <dbReference type="EMBL" id="OSO90982.1"/>
    </source>
</evidence>
<evidence type="ECO:0000256" key="3">
    <source>
        <dbReference type="HAMAP-Rule" id="MF_00524"/>
    </source>
</evidence>
<reference evidence="6" key="1">
    <citation type="submission" date="2017-04" db="EMBL/GenBank/DDBJ databases">
        <authorList>
            <person name="Abreu V.A."/>
            <person name="Popin R.V."/>
            <person name="Rigonato J."/>
            <person name="Andreote A.P."/>
            <person name="Schaker P.C."/>
            <person name="Hoff-Risseti C."/>
            <person name="Alvarenga D.O."/>
            <person name="Varani A.M."/>
            <person name="Fiore M.F."/>
        </authorList>
    </citation>
    <scope>NUCLEOTIDE SEQUENCE [LARGE SCALE GENOMIC DNA]</scope>
    <source>
        <strain evidence="6">CENA303</strain>
    </source>
</reference>
<evidence type="ECO:0000313" key="6">
    <source>
        <dbReference type="Proteomes" id="UP000192997"/>
    </source>
</evidence>
<keyword evidence="1 3" id="KW-0808">Transferase</keyword>
<evidence type="ECO:0000256" key="4">
    <source>
        <dbReference type="RuleBase" id="RU004046"/>
    </source>
</evidence>
<dbReference type="InterPro" id="IPR043129">
    <property type="entry name" value="ATPase_NBD"/>
</dbReference>
<organism evidence="5 6">
    <name type="scientific">Cylindrospermopsis raciborskii CENA303</name>
    <dbReference type="NCBI Taxonomy" id="1170769"/>
    <lineage>
        <taxon>Bacteria</taxon>
        <taxon>Bacillati</taxon>
        <taxon>Cyanobacteriota</taxon>
        <taxon>Cyanophyceae</taxon>
        <taxon>Nostocales</taxon>
        <taxon>Aphanizomenonaceae</taxon>
        <taxon>Cylindrospermopsis</taxon>
    </lineage>
</organism>
<dbReference type="Pfam" id="PF02685">
    <property type="entry name" value="Glucokinase"/>
    <property type="match status" value="1"/>
</dbReference>
<dbReference type="NCBIfam" id="TIGR00749">
    <property type="entry name" value="glk"/>
    <property type="match status" value="1"/>
</dbReference>
<evidence type="ECO:0000256" key="1">
    <source>
        <dbReference type="ARBA" id="ARBA00022679"/>
    </source>
</evidence>
<dbReference type="HAMAP" id="MF_00524">
    <property type="entry name" value="Glucokinase"/>
    <property type="match status" value="1"/>
</dbReference>
<dbReference type="Gene3D" id="3.30.420.40">
    <property type="match status" value="1"/>
</dbReference>
<comment type="similarity">
    <text evidence="3 4">Belongs to the bacterial glucokinase family.</text>
</comment>
<keyword evidence="3" id="KW-0547">Nucleotide-binding</keyword>